<organism evidence="4 5">
    <name type="scientific">Amborella trichopoda</name>
    <dbReference type="NCBI Taxonomy" id="13333"/>
    <lineage>
        <taxon>Eukaryota</taxon>
        <taxon>Viridiplantae</taxon>
        <taxon>Streptophyta</taxon>
        <taxon>Embryophyta</taxon>
        <taxon>Tracheophyta</taxon>
        <taxon>Spermatophyta</taxon>
        <taxon>Magnoliopsida</taxon>
        <taxon>Amborellales</taxon>
        <taxon>Amborellaceae</taxon>
        <taxon>Amborella</taxon>
    </lineage>
</organism>
<keyword evidence="1" id="KW-0175">Coiled coil</keyword>
<evidence type="ECO:0000313" key="4">
    <source>
        <dbReference type="EMBL" id="ERN19348.1"/>
    </source>
</evidence>
<dbReference type="Gene3D" id="3.10.20.90">
    <property type="entry name" value="Phosphatidylinositol 3-kinase Catalytic Subunit, Chain A, domain 1"/>
    <property type="match status" value="1"/>
</dbReference>
<dbReference type="InterPro" id="IPR050730">
    <property type="entry name" value="UBX_domain-protein"/>
</dbReference>
<dbReference type="PROSITE" id="PS50330">
    <property type="entry name" value="UIM"/>
    <property type="match status" value="1"/>
</dbReference>
<feature type="compositionally biased region" description="Basic and acidic residues" evidence="2">
    <location>
        <begin position="292"/>
        <end position="302"/>
    </location>
</feature>
<dbReference type="Pfam" id="PF14555">
    <property type="entry name" value="UBA_4"/>
    <property type="match status" value="1"/>
</dbReference>
<evidence type="ECO:0000256" key="1">
    <source>
        <dbReference type="SAM" id="Coils"/>
    </source>
</evidence>
<feature type="domain" description="UBX" evidence="3">
    <location>
        <begin position="497"/>
        <end position="575"/>
    </location>
</feature>
<evidence type="ECO:0000259" key="3">
    <source>
        <dbReference type="PROSITE" id="PS50033"/>
    </source>
</evidence>
<dbReference type="InterPro" id="IPR009060">
    <property type="entry name" value="UBA-like_sf"/>
</dbReference>
<evidence type="ECO:0000313" key="5">
    <source>
        <dbReference type="Proteomes" id="UP000017836"/>
    </source>
</evidence>
<reference evidence="5" key="1">
    <citation type="journal article" date="2013" name="Science">
        <title>The Amborella genome and the evolution of flowering plants.</title>
        <authorList>
            <consortium name="Amborella Genome Project"/>
        </authorList>
    </citation>
    <scope>NUCLEOTIDE SEQUENCE [LARGE SCALE GENOMIC DNA]</scope>
</reference>
<dbReference type="CDD" id="cd14351">
    <property type="entry name" value="UBA_Ubx1_like"/>
    <property type="match status" value="1"/>
</dbReference>
<dbReference type="OrthoDB" id="1920064at2759"/>
<dbReference type="InterPro" id="IPR003903">
    <property type="entry name" value="UIM_dom"/>
</dbReference>
<dbReference type="OMA" id="FQQNYFD"/>
<dbReference type="Gene3D" id="1.10.8.10">
    <property type="entry name" value="DNA helicase RuvA subunit, C-terminal domain"/>
    <property type="match status" value="1"/>
</dbReference>
<protein>
    <recommendedName>
        <fullName evidence="3">UBX domain-containing protein</fullName>
    </recommendedName>
</protein>
<proteinExistence type="predicted"/>
<dbReference type="Pfam" id="PF00789">
    <property type="entry name" value="UBX"/>
    <property type="match status" value="1"/>
</dbReference>
<dbReference type="CDD" id="cd01767">
    <property type="entry name" value="UBX"/>
    <property type="match status" value="1"/>
</dbReference>
<dbReference type="GO" id="GO:0043130">
    <property type="term" value="F:ubiquitin binding"/>
    <property type="evidence" value="ECO:0000318"/>
    <property type="project" value="GO_Central"/>
</dbReference>
<name>U5DFZ4_AMBTC</name>
<dbReference type="Proteomes" id="UP000017836">
    <property type="component" value="Unassembled WGS sequence"/>
</dbReference>
<dbReference type="KEGG" id="atr:18447732"/>
<dbReference type="HOGENOM" id="CLU_035367_0_0_1"/>
<feature type="compositionally biased region" description="Low complexity" evidence="2">
    <location>
        <begin position="281"/>
        <end position="291"/>
    </location>
</feature>
<gene>
    <name evidence="4" type="ORF">AMTR_s00069p00109170</name>
</gene>
<accession>U5DFZ4</accession>
<dbReference type="InterPro" id="IPR001012">
    <property type="entry name" value="UBX_dom"/>
</dbReference>
<keyword evidence="5" id="KW-1185">Reference proteome</keyword>
<dbReference type="EMBL" id="KI392069">
    <property type="protein sequence ID" value="ERN19348.1"/>
    <property type="molecule type" value="Genomic_DNA"/>
</dbReference>
<feature type="region of interest" description="Disordered" evidence="2">
    <location>
        <begin position="131"/>
        <end position="196"/>
    </location>
</feature>
<dbReference type="AlphaFoldDB" id="U5DFZ4"/>
<dbReference type="SUPFAM" id="SSF46934">
    <property type="entry name" value="UBA-like"/>
    <property type="match status" value="1"/>
</dbReference>
<dbReference type="PANTHER" id="PTHR23322:SF93">
    <property type="entry name" value="UBX DOMAIN-CONTAINING PROTEIN 8"/>
    <property type="match status" value="1"/>
</dbReference>
<feature type="region of interest" description="Disordered" evidence="2">
    <location>
        <begin position="280"/>
        <end position="371"/>
    </location>
</feature>
<dbReference type="PANTHER" id="PTHR23322">
    <property type="entry name" value="FAS-ASSOCIATED PROTEIN"/>
    <property type="match status" value="1"/>
</dbReference>
<dbReference type="Gramene" id="ERN19348">
    <property type="protein sequence ID" value="ERN19348"/>
    <property type="gene ID" value="AMTR_s00069p00109170"/>
</dbReference>
<feature type="compositionally biased region" description="Polar residues" evidence="2">
    <location>
        <begin position="179"/>
        <end position="189"/>
    </location>
</feature>
<dbReference type="InterPro" id="IPR029071">
    <property type="entry name" value="Ubiquitin-like_domsf"/>
</dbReference>
<sequence length="579" mass="64083">MARPSRDAIETFMSITGACEAVAVQKLEAHGGDLNGAVNAYFNEGEQRPSTRPTSAAADENDFMDTDDPIQIFEPQRLPGPFPATSLNPLSLLDREFPRNIYDSIFDGRGPMGGMPRVSHPREVREIQIDFKDGDNQSGPSGATPAVEDVTGSVDLPGPEIRGRVTIDDDEEDVDPPTTGSTLHTSGHNGRNADGSDVEIYERQPGLNAPQDDVRDDGLDIEEEMLQAAIEASKREATESYKKQQTAEQEKTLREHGAFNGILDLEKNLDGFHHDVVERFSSNGSQGYGSSSKEESSDRAKMEAGNPLVQDEADDVEEVPLVRHRPRHSTHTTTETATDVGHVSNSPPSSPGPQSISSHPQHDFQNDEWGGISSEEHDEAVMLEAAMFGVPEDAGYRFSYPRRIVRPPSPTLAAQRLLREQQDDEYLASLQADQEKELKAKQEAELRCQEEAAAREAALERQRQELEDAHRKLLEEEELERQLAAKEASLPQEPPADNENAITLLVRMPDGSRRGRRFLMADKLQSLFDFIDVGRGVKPNTYRLVRPYPRRAFSDGEKGLSLSEVGLSSKLEALFLELI</sequence>
<dbReference type="SUPFAM" id="SSF54236">
    <property type="entry name" value="Ubiquitin-like"/>
    <property type="match status" value="1"/>
</dbReference>
<feature type="coiled-coil region" evidence="1">
    <location>
        <begin position="427"/>
        <end position="486"/>
    </location>
</feature>
<dbReference type="eggNOG" id="KOG1363">
    <property type="taxonomic scope" value="Eukaryota"/>
</dbReference>
<feature type="compositionally biased region" description="Low complexity" evidence="2">
    <location>
        <begin position="331"/>
        <end position="359"/>
    </location>
</feature>
<evidence type="ECO:0000256" key="2">
    <source>
        <dbReference type="SAM" id="MobiDB-lite"/>
    </source>
</evidence>
<dbReference type="SMART" id="SM00166">
    <property type="entry name" value="UBX"/>
    <property type="match status" value="1"/>
</dbReference>
<dbReference type="STRING" id="13333.U5DFZ4"/>
<dbReference type="PROSITE" id="PS50033">
    <property type="entry name" value="UBX"/>
    <property type="match status" value="1"/>
</dbReference>